<proteinExistence type="predicted"/>
<evidence type="ECO:0000313" key="1">
    <source>
        <dbReference type="EMBL" id="OJG14691.1"/>
    </source>
</evidence>
<accession>A0A1L8R4M4</accession>
<evidence type="ECO:0008006" key="3">
    <source>
        <dbReference type="Google" id="ProtNLM"/>
    </source>
</evidence>
<reference evidence="1 2" key="1">
    <citation type="submission" date="2014-12" db="EMBL/GenBank/DDBJ databases">
        <title>Draft genome sequences of 29 type strains of Enterococci.</title>
        <authorList>
            <person name="Zhong Z."/>
            <person name="Sun Z."/>
            <person name="Liu W."/>
            <person name="Zhang W."/>
            <person name="Zhang H."/>
        </authorList>
    </citation>
    <scope>NUCLEOTIDE SEQUENCE [LARGE SCALE GENOMIC DNA]</scope>
    <source>
        <strain evidence="1 2">DSM 21207</strain>
    </source>
</reference>
<organism evidence="1 2">
    <name type="scientific">Enterococcus canintestini</name>
    <dbReference type="NCBI Taxonomy" id="317010"/>
    <lineage>
        <taxon>Bacteria</taxon>
        <taxon>Bacillati</taxon>
        <taxon>Bacillota</taxon>
        <taxon>Bacilli</taxon>
        <taxon>Lactobacillales</taxon>
        <taxon>Enterococcaceae</taxon>
        <taxon>Enterococcus</taxon>
    </lineage>
</organism>
<sequence>MSVLQIDEIDLGPALQAIVKEAAAEEAKKIAIDFIEEYKKKLDAPRAMNYTQAAKYLDTSYNTLTKKLIRKGYIKVVLIDGYERITREEADRFLRENSK</sequence>
<protein>
    <recommendedName>
        <fullName evidence="3">Helix-turn-helix domain-containing protein</fullName>
    </recommendedName>
</protein>
<dbReference type="EMBL" id="JXKG01000015">
    <property type="protein sequence ID" value="OJG14691.1"/>
    <property type="molecule type" value="Genomic_DNA"/>
</dbReference>
<dbReference type="AlphaFoldDB" id="A0A1L8R4M4"/>
<gene>
    <name evidence="1" type="ORF">RU96_GL000741</name>
</gene>
<name>A0A1L8R4M4_9ENTE</name>
<dbReference type="Proteomes" id="UP000182835">
    <property type="component" value="Unassembled WGS sequence"/>
</dbReference>
<dbReference type="RefSeq" id="WP_071865269.1">
    <property type="nucleotide sequence ID" value="NZ_JBHLVQ010000013.1"/>
</dbReference>
<comment type="caution">
    <text evidence="1">The sequence shown here is derived from an EMBL/GenBank/DDBJ whole genome shotgun (WGS) entry which is preliminary data.</text>
</comment>
<dbReference type="STRING" id="317010.RU96_GL000741"/>
<evidence type="ECO:0000313" key="2">
    <source>
        <dbReference type="Proteomes" id="UP000182835"/>
    </source>
</evidence>
<dbReference type="OrthoDB" id="2190217at2"/>